<gene>
    <name evidence="1" type="ORF">PCLFYP37_01370</name>
</gene>
<organism evidence="1">
    <name type="scientific">Paraprevotella clara</name>
    <dbReference type="NCBI Taxonomy" id="454154"/>
    <lineage>
        <taxon>Bacteria</taxon>
        <taxon>Pseudomonadati</taxon>
        <taxon>Bacteroidota</taxon>
        <taxon>Bacteroidia</taxon>
        <taxon>Bacteroidales</taxon>
        <taxon>Prevotellaceae</taxon>
        <taxon>Paraprevotella</taxon>
    </lineage>
</organism>
<protein>
    <submittedName>
        <fullName evidence="1">Uncharacterized protein</fullName>
    </submittedName>
</protein>
<dbReference type="EMBL" id="CACRUT010000008">
    <property type="protein sequence ID" value="VYT88114.1"/>
    <property type="molecule type" value="Genomic_DNA"/>
</dbReference>
<reference evidence="1" key="1">
    <citation type="submission" date="2019-11" db="EMBL/GenBank/DDBJ databases">
        <authorList>
            <person name="Feng L."/>
        </authorList>
    </citation>
    <scope>NUCLEOTIDE SEQUENCE</scope>
    <source>
        <strain evidence="1">PclaraLFYP37</strain>
    </source>
</reference>
<proteinExistence type="predicted"/>
<dbReference type="AlphaFoldDB" id="A0A6N3A7S2"/>
<name>A0A6N3A7S2_9BACT</name>
<accession>A0A6N3A7S2</accession>
<sequence>MQFVTKKQRNVSKIRFFMLLYPICQLKLVYLQTSKKDRVY</sequence>
<evidence type="ECO:0000313" key="1">
    <source>
        <dbReference type="EMBL" id="VYT88114.1"/>
    </source>
</evidence>